<organism evidence="2 3">
    <name type="scientific">Gymnopilus junonius</name>
    <name type="common">Spectacular rustgill mushroom</name>
    <name type="synonym">Gymnopilus spectabilis subsp. junonius</name>
    <dbReference type="NCBI Taxonomy" id="109634"/>
    <lineage>
        <taxon>Eukaryota</taxon>
        <taxon>Fungi</taxon>
        <taxon>Dikarya</taxon>
        <taxon>Basidiomycota</taxon>
        <taxon>Agaricomycotina</taxon>
        <taxon>Agaricomycetes</taxon>
        <taxon>Agaricomycetidae</taxon>
        <taxon>Agaricales</taxon>
        <taxon>Agaricineae</taxon>
        <taxon>Hymenogastraceae</taxon>
        <taxon>Gymnopilus</taxon>
    </lineage>
</organism>
<reference evidence="2" key="1">
    <citation type="submission" date="2020-11" db="EMBL/GenBank/DDBJ databases">
        <authorList>
            <consortium name="DOE Joint Genome Institute"/>
            <person name="Ahrendt S."/>
            <person name="Riley R."/>
            <person name="Andreopoulos W."/>
            <person name="LaButti K."/>
            <person name="Pangilinan J."/>
            <person name="Ruiz-duenas F.J."/>
            <person name="Barrasa J.M."/>
            <person name="Sanchez-Garcia M."/>
            <person name="Camarero S."/>
            <person name="Miyauchi S."/>
            <person name="Serrano A."/>
            <person name="Linde D."/>
            <person name="Babiker R."/>
            <person name="Drula E."/>
            <person name="Ayuso-Fernandez I."/>
            <person name="Pacheco R."/>
            <person name="Padilla G."/>
            <person name="Ferreira P."/>
            <person name="Barriuso J."/>
            <person name="Kellner H."/>
            <person name="Castanera R."/>
            <person name="Alfaro M."/>
            <person name="Ramirez L."/>
            <person name="Pisabarro A.G."/>
            <person name="Kuo A."/>
            <person name="Tritt A."/>
            <person name="Lipzen A."/>
            <person name="He G."/>
            <person name="Yan M."/>
            <person name="Ng V."/>
            <person name="Cullen D."/>
            <person name="Martin F."/>
            <person name="Rosso M.-N."/>
            <person name="Henrissat B."/>
            <person name="Hibbett D."/>
            <person name="Martinez A.T."/>
            <person name="Grigoriev I.V."/>
        </authorList>
    </citation>
    <scope>NUCLEOTIDE SEQUENCE</scope>
    <source>
        <strain evidence="2">AH 44721</strain>
    </source>
</reference>
<comment type="caution">
    <text evidence="2">The sequence shown here is derived from an EMBL/GenBank/DDBJ whole genome shotgun (WGS) entry which is preliminary data.</text>
</comment>
<dbReference type="AlphaFoldDB" id="A0A9P5NQJ4"/>
<keyword evidence="3" id="KW-1185">Reference proteome</keyword>
<evidence type="ECO:0000256" key="1">
    <source>
        <dbReference type="SAM" id="MobiDB-lite"/>
    </source>
</evidence>
<dbReference type="Proteomes" id="UP000724874">
    <property type="component" value="Unassembled WGS sequence"/>
</dbReference>
<evidence type="ECO:0000313" key="3">
    <source>
        <dbReference type="Proteomes" id="UP000724874"/>
    </source>
</evidence>
<sequence length="328" mass="37624">MSSPGPSESNHPPGGTLDSGLAVELPNEIQRIIFEHAASLDGKCALRLCQVAKYVYTWVRPILYQRIVMQDPRSAISFFKTLRTKPRGHFEPMIRSLAVESTVTLPQAKAILVECSRRILLLTIFRKGSSRERILHYIKSPYLKRLTMVCHRDWDPNERQFGQPNAQYDIPVGLVASLTHLAIIIDYESGSWIHLVSALLASVYPDNDTYVIAYSAFQNLTHVATSVQGLNHNVRIRRVAQKLRYFAILEPREYSLPQHERLVARVRTLERSAEYPMAAPRSMVILRDLGDPHVWKVQDSFRPSDFWKEVERLVDGGFISDRGERWYV</sequence>
<proteinExistence type="predicted"/>
<dbReference type="EMBL" id="JADNYJ010000033">
    <property type="protein sequence ID" value="KAF8902928.1"/>
    <property type="molecule type" value="Genomic_DNA"/>
</dbReference>
<dbReference type="OrthoDB" id="3145912at2759"/>
<feature type="compositionally biased region" description="Polar residues" evidence="1">
    <location>
        <begin position="1"/>
        <end position="10"/>
    </location>
</feature>
<feature type="region of interest" description="Disordered" evidence="1">
    <location>
        <begin position="1"/>
        <end position="20"/>
    </location>
</feature>
<gene>
    <name evidence="2" type="ORF">CPB84DRAFT_1678495</name>
</gene>
<accession>A0A9P5NQJ4</accession>
<evidence type="ECO:0000313" key="2">
    <source>
        <dbReference type="EMBL" id="KAF8902928.1"/>
    </source>
</evidence>
<name>A0A9P5NQJ4_GYMJU</name>
<protein>
    <submittedName>
        <fullName evidence="2">Uncharacterized protein</fullName>
    </submittedName>
</protein>